<dbReference type="PROSITE" id="PS50885">
    <property type="entry name" value="HAMP"/>
    <property type="match status" value="1"/>
</dbReference>
<dbReference type="EC" id="2.7.13.3" evidence="14"/>
<evidence type="ECO:0000313" key="15">
    <source>
        <dbReference type="Proteomes" id="UP000810207"/>
    </source>
</evidence>
<evidence type="ECO:0000256" key="11">
    <source>
        <dbReference type="ARBA" id="ARBA00023136"/>
    </source>
</evidence>
<keyword evidence="6" id="KW-0547">Nucleotide-binding</keyword>
<dbReference type="InterPro" id="IPR003594">
    <property type="entry name" value="HATPase_dom"/>
</dbReference>
<feature type="domain" description="HAMP" evidence="13">
    <location>
        <begin position="330"/>
        <end position="382"/>
    </location>
</feature>
<dbReference type="InterPro" id="IPR036890">
    <property type="entry name" value="HATPase_C_sf"/>
</dbReference>
<evidence type="ECO:0000256" key="5">
    <source>
        <dbReference type="ARBA" id="ARBA00022692"/>
    </source>
</evidence>
<keyword evidence="3" id="KW-0597">Phosphoprotein</keyword>
<evidence type="ECO:0000256" key="10">
    <source>
        <dbReference type="ARBA" id="ARBA00023012"/>
    </source>
</evidence>
<reference evidence="14 15" key="1">
    <citation type="submission" date="2021-03" db="EMBL/GenBank/DDBJ databases">
        <title>Genomic Encyclopedia of Type Strains, Phase IV (KMG-IV): sequencing the most valuable type-strain genomes for metagenomic binning, comparative biology and taxonomic classification.</title>
        <authorList>
            <person name="Goeker M."/>
        </authorList>
    </citation>
    <scope>NUCLEOTIDE SEQUENCE [LARGE SCALE GENOMIC DNA]</scope>
    <source>
        <strain evidence="14 15">DSM 21292</strain>
    </source>
</reference>
<evidence type="ECO:0000256" key="1">
    <source>
        <dbReference type="ARBA" id="ARBA00004651"/>
    </source>
</evidence>
<comment type="subcellular location">
    <subcellularLocation>
        <location evidence="1">Cell membrane</location>
        <topology evidence="1">Multi-pass membrane protein</topology>
    </subcellularLocation>
</comment>
<keyword evidence="7 14" id="KW-0418">Kinase</keyword>
<evidence type="ECO:0000256" key="8">
    <source>
        <dbReference type="ARBA" id="ARBA00022840"/>
    </source>
</evidence>
<keyword evidence="2" id="KW-1003">Cell membrane</keyword>
<dbReference type="PANTHER" id="PTHR34220:SF11">
    <property type="entry name" value="SENSOR PROTEIN KINASE HPTS"/>
    <property type="match status" value="1"/>
</dbReference>
<keyword evidence="15" id="KW-1185">Reference proteome</keyword>
<keyword evidence="10" id="KW-0902">Two-component regulatory system</keyword>
<proteinExistence type="predicted"/>
<keyword evidence="5 12" id="KW-0812">Transmembrane</keyword>
<dbReference type="PANTHER" id="PTHR34220">
    <property type="entry name" value="SENSOR HISTIDINE KINASE YPDA"/>
    <property type="match status" value="1"/>
</dbReference>
<evidence type="ECO:0000256" key="9">
    <source>
        <dbReference type="ARBA" id="ARBA00022989"/>
    </source>
</evidence>
<gene>
    <name evidence="14" type="ORF">J2Z28_004409</name>
</gene>
<keyword evidence="11 12" id="KW-0472">Membrane</keyword>
<evidence type="ECO:0000256" key="7">
    <source>
        <dbReference type="ARBA" id="ARBA00022777"/>
    </source>
</evidence>
<dbReference type="InterPro" id="IPR003660">
    <property type="entry name" value="HAMP_dom"/>
</dbReference>
<dbReference type="InterPro" id="IPR050640">
    <property type="entry name" value="Bact_2-comp_sensor_kinase"/>
</dbReference>
<evidence type="ECO:0000256" key="2">
    <source>
        <dbReference type="ARBA" id="ARBA00022475"/>
    </source>
</evidence>
<dbReference type="SMART" id="SM00304">
    <property type="entry name" value="HAMP"/>
    <property type="match status" value="1"/>
</dbReference>
<evidence type="ECO:0000256" key="3">
    <source>
        <dbReference type="ARBA" id="ARBA00022553"/>
    </source>
</evidence>
<dbReference type="Proteomes" id="UP000810207">
    <property type="component" value="Unassembled WGS sequence"/>
</dbReference>
<dbReference type="Gene3D" id="1.10.8.500">
    <property type="entry name" value="HAMP domain in histidine kinase"/>
    <property type="match status" value="1"/>
</dbReference>
<dbReference type="RefSeq" id="WP_211084203.1">
    <property type="nucleotide sequence ID" value="NZ_CBCSLC010000012.1"/>
</dbReference>
<evidence type="ECO:0000259" key="13">
    <source>
        <dbReference type="PROSITE" id="PS50885"/>
    </source>
</evidence>
<feature type="transmembrane region" description="Helical" evidence="12">
    <location>
        <begin position="311"/>
        <end position="333"/>
    </location>
</feature>
<accession>A0ABS4RZF4</accession>
<dbReference type="CDD" id="cd06225">
    <property type="entry name" value="HAMP"/>
    <property type="match status" value="1"/>
</dbReference>
<evidence type="ECO:0000256" key="12">
    <source>
        <dbReference type="SAM" id="Phobius"/>
    </source>
</evidence>
<dbReference type="EMBL" id="JAGIKV010000018">
    <property type="protein sequence ID" value="MBP2247740.1"/>
    <property type="molecule type" value="Genomic_DNA"/>
</dbReference>
<dbReference type="GO" id="GO:0004673">
    <property type="term" value="F:protein histidine kinase activity"/>
    <property type="evidence" value="ECO:0007669"/>
    <property type="project" value="UniProtKB-EC"/>
</dbReference>
<protein>
    <submittedName>
        <fullName evidence="14">Two-component system sensor histidine kinase YesM</fullName>
        <ecNumber evidence="14">2.7.13.3</ecNumber>
    </submittedName>
</protein>
<dbReference type="Pfam" id="PF02518">
    <property type="entry name" value="HATPase_c"/>
    <property type="match status" value="1"/>
</dbReference>
<name>A0ABS4RZF4_PAEXY</name>
<dbReference type="Gene3D" id="3.30.450.20">
    <property type="entry name" value="PAS domain"/>
    <property type="match status" value="1"/>
</dbReference>
<dbReference type="SUPFAM" id="SSF158472">
    <property type="entry name" value="HAMP domain-like"/>
    <property type="match status" value="1"/>
</dbReference>
<dbReference type="InterPro" id="IPR010559">
    <property type="entry name" value="Sig_transdc_His_kin_internal"/>
</dbReference>
<keyword evidence="8" id="KW-0067">ATP-binding</keyword>
<evidence type="ECO:0000256" key="6">
    <source>
        <dbReference type="ARBA" id="ARBA00022741"/>
    </source>
</evidence>
<dbReference type="Pfam" id="PF06580">
    <property type="entry name" value="His_kinase"/>
    <property type="match status" value="1"/>
</dbReference>
<evidence type="ECO:0000313" key="14">
    <source>
        <dbReference type="EMBL" id="MBP2247740.1"/>
    </source>
</evidence>
<evidence type="ECO:0000256" key="4">
    <source>
        <dbReference type="ARBA" id="ARBA00022679"/>
    </source>
</evidence>
<dbReference type="SUPFAM" id="SSF55874">
    <property type="entry name" value="ATPase domain of HSP90 chaperone/DNA topoisomerase II/histidine kinase"/>
    <property type="match status" value="1"/>
</dbReference>
<keyword evidence="9 12" id="KW-1133">Transmembrane helix</keyword>
<sequence>MSKYYSIRTKLIAFMLIATTLPLLASISMTFIQTKTALREQAVEENKRLIYQASTNLNNYVDNVARASLAVYNDPNFLRNLAKIPGDYRAVAEVYTTLQTIRAAVPDVFQLYLHSFAANQSTLITNPFPKREERKQAYSGSLHGKTGGDSPDIWVESAHMSHTYGFKAASPDDPARTVITLHRVIKDIPSTERLGVLAIDLNMNTIAAICGRLYDPAKEQIYVVDGQNQIIYQGRSEVNHTDALREETASELNIARSSEGTAQNVAGHFEQDRSMYVYQQLGSTYADWTIVKQIPNETLYARATTLTWNNAMIAIAALVLVIVATLFISIRITGPLKQLMRYMNQIQAGRLHVDIHLSSRDEFGVLARHFRDMMDTVNNLILREYRLEIANKTNQLKALQAQIHPHFLYNTLQSIGTLALQQQGQRAYTLLSSLSKMLRYSMRDQTCVTLREEAEHARLYLELQQERFGDRLEVDLDFAEDTLSVEMPRMTLQPLIENYFKHGADIQPGKGHISLSSRRIDDCWIEIELNNNGPSIPEDKLLDIRGWLHQNHTSTGLATQESDESESIGLRNVMRRLQLNSHPGHSARLEISNREPHGVKITVKLYAGE</sequence>
<organism evidence="14 15">
    <name type="scientific">Paenibacillus xylanexedens</name>
    <dbReference type="NCBI Taxonomy" id="528191"/>
    <lineage>
        <taxon>Bacteria</taxon>
        <taxon>Bacillati</taxon>
        <taxon>Bacillota</taxon>
        <taxon>Bacilli</taxon>
        <taxon>Bacillales</taxon>
        <taxon>Paenibacillaceae</taxon>
        <taxon>Paenibacillus</taxon>
    </lineage>
</organism>
<dbReference type="Pfam" id="PF00672">
    <property type="entry name" value="HAMP"/>
    <property type="match status" value="1"/>
</dbReference>
<keyword evidence="4 14" id="KW-0808">Transferase</keyword>
<comment type="caution">
    <text evidence="14">The sequence shown here is derived from an EMBL/GenBank/DDBJ whole genome shotgun (WGS) entry which is preliminary data.</text>
</comment>
<dbReference type="Gene3D" id="3.30.565.10">
    <property type="entry name" value="Histidine kinase-like ATPase, C-terminal domain"/>
    <property type="match status" value="1"/>
</dbReference>